<gene>
    <name evidence="2" type="ORF">CBR_g24077</name>
</gene>
<protein>
    <submittedName>
        <fullName evidence="2">Uncharacterized protein</fullName>
    </submittedName>
</protein>
<keyword evidence="3" id="KW-1185">Reference proteome</keyword>
<evidence type="ECO:0000313" key="3">
    <source>
        <dbReference type="Proteomes" id="UP000265515"/>
    </source>
</evidence>
<evidence type="ECO:0000256" key="1">
    <source>
        <dbReference type="SAM" id="MobiDB-lite"/>
    </source>
</evidence>
<dbReference type="OrthoDB" id="938668at2759"/>
<sequence length="448" mass="48701">MWCKDKASNGGTLHQQRHSPPGVSLMPLEQDLGRDRRQGPGARSCAGKNGRSLSLFGNLDSSACAVGGAVSADKVPGGRRRTGAVTARLAPLTYPLPAGATPSFESIPESEEDAFLETADTANSSGDRQGKVNVSSIPGIRTLRGSSSCAEADESRCALAPAKPLRTVETSVMLFQSGLPDALTPVPTTLPFVQDAVGHLPSCSGNAMYSPIFVELFTAQGCSSSPRADHILSRLGKVPMYATTKPQQVAVIPLAYHVDYWDCLGWNDPFASQKWTARQKKYAEKLSQRTVYTPQLVVQGQMNCVGSKADDVHNLLRWAPRYIAPDIKIDSMRVKVSSIKITMRARLLADVEGVQVLRVKVALYENGNMTSVTGGENAEKTLWNDRVVRGMQRAFSIFGVVDGTCSKGTVRFKTWPEFKQQRCGIVVFIQDPVTMRVYGCQQFAIENR</sequence>
<dbReference type="Pfam" id="PF06764">
    <property type="entry name" value="DUF1223"/>
    <property type="match status" value="1"/>
</dbReference>
<dbReference type="InterPro" id="IPR036249">
    <property type="entry name" value="Thioredoxin-like_sf"/>
</dbReference>
<dbReference type="PANTHER" id="PTHR36057">
    <property type="match status" value="1"/>
</dbReference>
<evidence type="ECO:0000313" key="2">
    <source>
        <dbReference type="EMBL" id="GBG77631.1"/>
    </source>
</evidence>
<dbReference type="SUPFAM" id="SSF52833">
    <property type="entry name" value="Thioredoxin-like"/>
    <property type="match status" value="1"/>
</dbReference>
<proteinExistence type="predicted"/>
<dbReference type="PANTHER" id="PTHR36057:SF1">
    <property type="entry name" value="LIPOPROTEIN LIPID ATTACHMENT SITE-LIKE PROTEIN, PUTATIVE (DUF1223)-RELATED"/>
    <property type="match status" value="1"/>
</dbReference>
<comment type="caution">
    <text evidence="2">The sequence shown here is derived from an EMBL/GenBank/DDBJ whole genome shotgun (WGS) entry which is preliminary data.</text>
</comment>
<dbReference type="InterPro" id="IPR010634">
    <property type="entry name" value="DUF1223"/>
</dbReference>
<reference evidence="2 3" key="1">
    <citation type="journal article" date="2018" name="Cell">
        <title>The Chara Genome: Secondary Complexity and Implications for Plant Terrestrialization.</title>
        <authorList>
            <person name="Nishiyama T."/>
            <person name="Sakayama H."/>
            <person name="Vries J.D."/>
            <person name="Buschmann H."/>
            <person name="Saint-Marcoux D."/>
            <person name="Ullrich K.K."/>
            <person name="Haas F.B."/>
            <person name="Vanderstraeten L."/>
            <person name="Becker D."/>
            <person name="Lang D."/>
            <person name="Vosolsobe S."/>
            <person name="Rombauts S."/>
            <person name="Wilhelmsson P.K.I."/>
            <person name="Janitza P."/>
            <person name="Kern R."/>
            <person name="Heyl A."/>
            <person name="Rumpler F."/>
            <person name="Villalobos L.I.A.C."/>
            <person name="Clay J.M."/>
            <person name="Skokan R."/>
            <person name="Toyoda A."/>
            <person name="Suzuki Y."/>
            <person name="Kagoshima H."/>
            <person name="Schijlen E."/>
            <person name="Tajeshwar N."/>
            <person name="Catarino B."/>
            <person name="Hetherington A.J."/>
            <person name="Saltykova A."/>
            <person name="Bonnot C."/>
            <person name="Breuninger H."/>
            <person name="Symeonidi A."/>
            <person name="Radhakrishnan G.V."/>
            <person name="Van Nieuwerburgh F."/>
            <person name="Deforce D."/>
            <person name="Chang C."/>
            <person name="Karol K.G."/>
            <person name="Hedrich R."/>
            <person name="Ulvskov P."/>
            <person name="Glockner G."/>
            <person name="Delwiche C.F."/>
            <person name="Petrasek J."/>
            <person name="Van de Peer Y."/>
            <person name="Friml J."/>
            <person name="Beilby M."/>
            <person name="Dolan L."/>
            <person name="Kohara Y."/>
            <person name="Sugano S."/>
            <person name="Fujiyama A."/>
            <person name="Delaux P.-M."/>
            <person name="Quint M."/>
            <person name="TheiBen G."/>
            <person name="Hagemann M."/>
            <person name="Harholt J."/>
            <person name="Dunand C."/>
            <person name="Zachgo S."/>
            <person name="Langdale J."/>
            <person name="Maumus F."/>
            <person name="Straeten D.V.D."/>
            <person name="Gould S.B."/>
            <person name="Rensing S.A."/>
        </authorList>
    </citation>
    <scope>NUCLEOTIDE SEQUENCE [LARGE SCALE GENOMIC DNA]</scope>
    <source>
        <strain evidence="2 3">S276</strain>
    </source>
</reference>
<feature type="region of interest" description="Disordered" evidence="1">
    <location>
        <begin position="1"/>
        <end position="27"/>
    </location>
</feature>
<dbReference type="STRING" id="69332.A0A388L5P5"/>
<dbReference type="Proteomes" id="UP000265515">
    <property type="component" value="Unassembled WGS sequence"/>
</dbReference>
<dbReference type="Gramene" id="GBG77631">
    <property type="protein sequence ID" value="GBG77631"/>
    <property type="gene ID" value="CBR_g24077"/>
</dbReference>
<name>A0A388L5P5_CHABU</name>
<organism evidence="2 3">
    <name type="scientific">Chara braunii</name>
    <name type="common">Braun's stonewort</name>
    <dbReference type="NCBI Taxonomy" id="69332"/>
    <lineage>
        <taxon>Eukaryota</taxon>
        <taxon>Viridiplantae</taxon>
        <taxon>Streptophyta</taxon>
        <taxon>Charophyceae</taxon>
        <taxon>Charales</taxon>
        <taxon>Characeae</taxon>
        <taxon>Chara</taxon>
    </lineage>
</organism>
<dbReference type="EMBL" id="BFEA01000273">
    <property type="protein sequence ID" value="GBG77631.1"/>
    <property type="molecule type" value="Genomic_DNA"/>
</dbReference>
<dbReference type="AlphaFoldDB" id="A0A388L5P5"/>
<accession>A0A388L5P5</accession>